<evidence type="ECO:0000256" key="3">
    <source>
        <dbReference type="ARBA" id="ARBA00013274"/>
    </source>
</evidence>
<proteinExistence type="inferred from homology"/>
<dbReference type="Gene3D" id="2.60.120.10">
    <property type="entry name" value="Jelly Rolls"/>
    <property type="match status" value="3"/>
</dbReference>
<sequence>MGTPSHELNTTSSGAEVIRKTLEEGLGRRICVAQPVPFVPQVLGVMIGAGVAVLVTAVLILLVVRRLRVQKTPAPEGPRYRFRKRDKVLFYGRKIMRKVSQSTSSLVDTSVSTTSRPRMKKKLKMLNIAKKILRIQKETPTLQRKEPPPSVLEADLTEGDLANSHLPSEVLYMLKNVRVLGHFEKPLFLELCRHMVFQRLGQGDYVFRPGQPDASIYVVQDGLLELCLPGPDGKECVVKEVVPGDSVNSLLSILDVITGHQHPQRTVSARAARDSTVLRLPVEAFSAVFTKYPESLVRVVQIIMVRLQRVTFLALHNYLGLTNELFSHEIQPLRLFPSPGLPTRTSPVRGSKRVVSTSGTEDTSKETSGRPLDSIGAPLPGPAGDPVKPTSLEAPPAPLLSRCISMPVDISGLQGGPRSDFDMAYERGRISVSLQEEASGGPQTASPRELREQPAGACEYSYCEDESATGGCPFGPYQGRQTSSIFEAAKRELAKLMRIEDPSLLNSRVLLHHAKAGTIIARQGDQDVSLHFVLWGCLHVYQRMIDKAEEVCLFVAQPGELVGQLAVLTGEPLIFTLRAQRDCTFLRISKSHFYEIMRAQPSVVLSAAHTVAARMSPFVRQMDFAIDWTAVEAGRALYRQGDRSDCTYIVLNGRLRSVIQRGNGKKELVGEYGRGDLIGVVEALTRQPRATTVHAVRDTELAKLPEGTLGHIKRRYPQVVTRLIHLLSQKILGNLQQLQGPFPGSGLSVPQHSELTNPASNLSTVAILPVCAEVPMMAFTLELQHALQAIGPTLLLNSDVIRALLGASALDSIQEFRLSGWLAQQEDAHRIVLYQTDTSLTPWTVRCLRQADCILIVGLGDQEPTVGQLEQMLENTAVRALKQLVLLHREEGPGPTRTVEWLNMRSWCSGHLHLRCPRRLFSRRSPAKLHELYEKVFSRRADRHSDFSRLARVLTGNTIALVLGGGGARGCSHIGVLKALEEAGVPVDLVGGTSIGSFIGALYAEERSASRTKQRAREWAKSMTSVLEPVLDLTYPVTSMFTGSAFNRSIHRVFQDKQIEDLWLPYFNVTTDITASAMRVHKDADIARSMGAKTVIAIDVGSQDETDLSTYGDSLSGWWLLWKRLNPWADKVKVPDMAEIQSRLAYVSCVRQLEVVKSSSYCEYLRPSIDCFKTMDFGKFDQIYDVGYQYGKAVFGGWTRGEVIEKMLTDRRSTDLNESRRADILAFPSSGFTDLAEIVSRIEPPTSYVSDGCADGEESDCLTEYEEDAGPDCSRDEGGSPEGASPSTASEVEEEKSTLRQRRFLPQETPSSVADA</sequence>
<keyword evidence="4" id="KW-0597">Phosphoprotein</keyword>
<feature type="transmembrane region" description="Helical" evidence="19">
    <location>
        <begin position="42"/>
        <end position="64"/>
    </location>
</feature>
<dbReference type="Pfam" id="PF24179">
    <property type="entry name" value="NTE_Ploop"/>
    <property type="match status" value="1"/>
</dbReference>
<evidence type="ECO:0000256" key="6">
    <source>
        <dbReference type="ARBA" id="ARBA00022737"/>
    </source>
</evidence>
<dbReference type="GO" id="GO:0016042">
    <property type="term" value="P:lipid catabolic process"/>
    <property type="evidence" value="ECO:0007669"/>
    <property type="project" value="UniProtKB-KW"/>
</dbReference>
<dbReference type="GO" id="GO:0046470">
    <property type="term" value="P:phosphatidylcholine metabolic process"/>
    <property type="evidence" value="ECO:0007669"/>
    <property type="project" value="InterPro"/>
</dbReference>
<feature type="compositionally biased region" description="Polar residues" evidence="18">
    <location>
        <begin position="343"/>
        <end position="361"/>
    </location>
</feature>
<evidence type="ECO:0000256" key="17">
    <source>
        <dbReference type="PROSITE-ProRule" id="PRU01161"/>
    </source>
</evidence>
<evidence type="ECO:0000313" key="23">
    <source>
        <dbReference type="Proteomes" id="UP000694415"/>
    </source>
</evidence>
<keyword evidence="5 19" id="KW-0812">Transmembrane</keyword>
<dbReference type="InterPro" id="IPR016035">
    <property type="entry name" value="Acyl_Trfase/lysoPLipase"/>
</dbReference>
<dbReference type="FunFam" id="2.60.120.10:FF:000010">
    <property type="entry name" value="neuropathy target esterase isoform X1"/>
    <property type="match status" value="1"/>
</dbReference>
<dbReference type="Pfam" id="PF01734">
    <property type="entry name" value="Patatin"/>
    <property type="match status" value="1"/>
</dbReference>
<evidence type="ECO:0000256" key="4">
    <source>
        <dbReference type="ARBA" id="ARBA00022553"/>
    </source>
</evidence>
<evidence type="ECO:0000256" key="15">
    <source>
        <dbReference type="ARBA" id="ARBA00048454"/>
    </source>
</evidence>
<evidence type="ECO:0000256" key="5">
    <source>
        <dbReference type="ARBA" id="ARBA00022692"/>
    </source>
</evidence>
<keyword evidence="8" id="KW-0256">Endoplasmic reticulum</keyword>
<comment type="caution">
    <text evidence="17">Lacks conserved residue(s) required for the propagation of feature annotation.</text>
</comment>
<keyword evidence="10 19" id="KW-1133">Transmembrane helix</keyword>
<dbReference type="InterPro" id="IPR002641">
    <property type="entry name" value="PNPLA_dom"/>
</dbReference>
<reference evidence="22" key="2">
    <citation type="submission" date="2025-09" db="UniProtKB">
        <authorList>
            <consortium name="Ensembl"/>
        </authorList>
    </citation>
    <scope>IDENTIFICATION</scope>
</reference>
<evidence type="ECO:0000259" key="20">
    <source>
        <dbReference type="PROSITE" id="PS50042"/>
    </source>
</evidence>
<feature type="region of interest" description="Disordered" evidence="18">
    <location>
        <begin position="1247"/>
        <end position="1316"/>
    </location>
</feature>
<dbReference type="PROSITE" id="PS51635">
    <property type="entry name" value="PNPLA"/>
    <property type="match status" value="1"/>
</dbReference>
<dbReference type="SUPFAM" id="SSF52151">
    <property type="entry name" value="FabD/lysophospholipase-like"/>
    <property type="match status" value="1"/>
</dbReference>
<keyword evidence="7" id="KW-0378">Hydrolase</keyword>
<feature type="short sequence motif" description="GXSXG" evidence="17">
    <location>
        <begin position="992"/>
        <end position="996"/>
    </location>
</feature>
<dbReference type="FunFam" id="3.40.1090.10:FF:000015">
    <property type="entry name" value="Patatin like phospholipase domain containing 7"/>
    <property type="match status" value="1"/>
</dbReference>
<keyword evidence="11" id="KW-0443">Lipid metabolism</keyword>
<feature type="domain" description="Cyclic nucleotide-binding" evidence="20">
    <location>
        <begin position="625"/>
        <end position="730"/>
    </location>
</feature>
<dbReference type="InterPro" id="IPR001423">
    <property type="entry name" value="LysoPLipase_patatin_CS"/>
</dbReference>
<dbReference type="SMART" id="SM00100">
    <property type="entry name" value="cNMP"/>
    <property type="match status" value="3"/>
</dbReference>
<dbReference type="FunFam" id="2.60.120.10:FF:000022">
    <property type="entry name" value="Patatin like phospholipase domain containing 7"/>
    <property type="match status" value="1"/>
</dbReference>
<feature type="compositionally biased region" description="Acidic residues" evidence="18">
    <location>
        <begin position="1254"/>
        <end position="1270"/>
    </location>
</feature>
<dbReference type="InterPro" id="IPR000595">
    <property type="entry name" value="cNMP-bd_dom"/>
</dbReference>
<evidence type="ECO:0000256" key="10">
    <source>
        <dbReference type="ARBA" id="ARBA00022989"/>
    </source>
</evidence>
<dbReference type="Gene3D" id="3.40.1090.10">
    <property type="entry name" value="Cytosolic phospholipase A2 catalytic domain"/>
    <property type="match status" value="1"/>
</dbReference>
<evidence type="ECO:0000256" key="18">
    <source>
        <dbReference type="SAM" id="MobiDB-lite"/>
    </source>
</evidence>
<protein>
    <recommendedName>
        <fullName evidence="3">lysophospholipase</fullName>
        <ecNumber evidence="3">3.1.1.5</ecNumber>
    </recommendedName>
</protein>
<evidence type="ECO:0000313" key="22">
    <source>
        <dbReference type="Ensembl" id="ENSMSIP00000009766.1"/>
    </source>
</evidence>
<dbReference type="GO" id="GO:0004622">
    <property type="term" value="F:phosphatidylcholine lysophospholipase activity"/>
    <property type="evidence" value="ECO:0007669"/>
    <property type="project" value="UniProtKB-EC"/>
</dbReference>
<accession>A0A8C6GPZ5</accession>
<dbReference type="InterPro" id="IPR014710">
    <property type="entry name" value="RmlC-like_jellyroll"/>
</dbReference>
<dbReference type="PROSITE" id="PS01237">
    <property type="entry name" value="UPF0028"/>
    <property type="match status" value="1"/>
</dbReference>
<evidence type="ECO:0000256" key="9">
    <source>
        <dbReference type="ARBA" id="ARBA00022963"/>
    </source>
</evidence>
<comment type="catalytic activity">
    <reaction evidence="15">
        <text>a 1-acyl-sn-glycero-3-phosphocholine + H2O = sn-glycerol 3-phosphocholine + a fatty acid + H(+)</text>
        <dbReference type="Rhea" id="RHEA:15177"/>
        <dbReference type="ChEBI" id="CHEBI:15377"/>
        <dbReference type="ChEBI" id="CHEBI:15378"/>
        <dbReference type="ChEBI" id="CHEBI:16870"/>
        <dbReference type="ChEBI" id="CHEBI:28868"/>
        <dbReference type="ChEBI" id="CHEBI:58168"/>
        <dbReference type="EC" id="3.1.1.5"/>
    </reaction>
    <physiologicalReaction direction="left-to-right" evidence="15">
        <dbReference type="Rhea" id="RHEA:15178"/>
    </physiologicalReaction>
</comment>
<evidence type="ECO:0000256" key="12">
    <source>
        <dbReference type="ARBA" id="ARBA00023136"/>
    </source>
</evidence>
<dbReference type="InterPro" id="IPR056556">
    <property type="entry name" value="NTE1_P-loop_dom"/>
</dbReference>
<dbReference type="SUPFAM" id="SSF51206">
    <property type="entry name" value="cAMP-binding domain-like"/>
    <property type="match status" value="3"/>
</dbReference>
<dbReference type="InterPro" id="IPR018490">
    <property type="entry name" value="cNMP-bd_dom_sf"/>
</dbReference>
<evidence type="ECO:0000256" key="2">
    <source>
        <dbReference type="ARBA" id="ARBA00006636"/>
    </source>
</evidence>
<dbReference type="InterPro" id="IPR050301">
    <property type="entry name" value="NTE"/>
</dbReference>
<evidence type="ECO:0000256" key="19">
    <source>
        <dbReference type="SAM" id="Phobius"/>
    </source>
</evidence>
<dbReference type="GO" id="GO:0005789">
    <property type="term" value="C:endoplasmic reticulum membrane"/>
    <property type="evidence" value="ECO:0007669"/>
    <property type="project" value="UniProtKB-SubCell"/>
</dbReference>
<organism evidence="22 23">
    <name type="scientific">Mus spicilegus</name>
    <name type="common">Mound-building mouse</name>
    <dbReference type="NCBI Taxonomy" id="10103"/>
    <lineage>
        <taxon>Eukaryota</taxon>
        <taxon>Metazoa</taxon>
        <taxon>Chordata</taxon>
        <taxon>Craniata</taxon>
        <taxon>Vertebrata</taxon>
        <taxon>Euteleostomi</taxon>
        <taxon>Mammalia</taxon>
        <taxon>Eutheria</taxon>
        <taxon>Euarchontoglires</taxon>
        <taxon>Glires</taxon>
        <taxon>Rodentia</taxon>
        <taxon>Myomorpha</taxon>
        <taxon>Muroidea</taxon>
        <taxon>Muridae</taxon>
        <taxon>Murinae</taxon>
        <taxon>Mus</taxon>
        <taxon>Mus</taxon>
    </lineage>
</organism>
<keyword evidence="23" id="KW-1185">Reference proteome</keyword>
<dbReference type="PANTHER" id="PTHR14226">
    <property type="entry name" value="NEUROPATHY TARGET ESTERASE/SWISS CHEESE D.MELANOGASTER"/>
    <property type="match status" value="1"/>
</dbReference>
<evidence type="ECO:0000256" key="7">
    <source>
        <dbReference type="ARBA" id="ARBA00022801"/>
    </source>
</evidence>
<comment type="subcellular location">
    <subcellularLocation>
        <location evidence="1">Endoplasmic reticulum membrane</location>
        <topology evidence="1">Single-pass type III membrane protein</topology>
    </subcellularLocation>
</comment>
<dbReference type="GeneTree" id="ENSGT00940000159130"/>
<dbReference type="PROSITE" id="PS50042">
    <property type="entry name" value="CNMP_BINDING_3"/>
    <property type="match status" value="3"/>
</dbReference>
<evidence type="ECO:0000256" key="8">
    <source>
        <dbReference type="ARBA" id="ARBA00022824"/>
    </source>
</evidence>
<comment type="catalytic activity">
    <reaction evidence="14">
        <text>1-hexadecanoyl-sn-glycero-3-phosphate + H2O = sn-glycerol 3-phosphate + hexadecanoate + H(+)</text>
        <dbReference type="Rhea" id="RHEA:49092"/>
        <dbReference type="ChEBI" id="CHEBI:7896"/>
        <dbReference type="ChEBI" id="CHEBI:15377"/>
        <dbReference type="ChEBI" id="CHEBI:15378"/>
        <dbReference type="ChEBI" id="CHEBI:57518"/>
        <dbReference type="ChEBI" id="CHEBI:57597"/>
    </reaction>
    <physiologicalReaction direction="left-to-right" evidence="14">
        <dbReference type="Rhea" id="RHEA:49093"/>
    </physiologicalReaction>
</comment>
<feature type="domain" description="Cyclic nucleotide-binding" evidence="20">
    <location>
        <begin position="492"/>
        <end position="597"/>
    </location>
</feature>
<comment type="catalytic activity">
    <reaction evidence="13">
        <text>1-(9Z-octadecenoyl)-sn-glycero-3-phosphocholine + H2O = sn-glycerol 3-phosphocholine + (9Z)-octadecenoate + H(+)</text>
        <dbReference type="Rhea" id="RHEA:40807"/>
        <dbReference type="ChEBI" id="CHEBI:15377"/>
        <dbReference type="ChEBI" id="CHEBI:15378"/>
        <dbReference type="ChEBI" id="CHEBI:16870"/>
        <dbReference type="ChEBI" id="CHEBI:28610"/>
        <dbReference type="ChEBI" id="CHEBI:30823"/>
    </reaction>
    <physiologicalReaction direction="left-to-right" evidence="13">
        <dbReference type="Rhea" id="RHEA:40808"/>
    </physiologicalReaction>
</comment>
<dbReference type="PANTHER" id="PTHR14226:SF26">
    <property type="entry name" value="PATATIN-LIKE PHOSPHOLIPASE DOMAIN-CONTAINING PROTEIN 6"/>
    <property type="match status" value="1"/>
</dbReference>
<dbReference type="Pfam" id="PF00027">
    <property type="entry name" value="cNMP_binding"/>
    <property type="match status" value="3"/>
</dbReference>
<comment type="catalytic activity">
    <reaction evidence="16">
        <text>1-hexadecanoyl-sn-glycero-3-phosphocholine + H2O = sn-glycerol 3-phosphocholine + hexadecanoate + H(+)</text>
        <dbReference type="Rhea" id="RHEA:40435"/>
        <dbReference type="ChEBI" id="CHEBI:7896"/>
        <dbReference type="ChEBI" id="CHEBI:15377"/>
        <dbReference type="ChEBI" id="CHEBI:15378"/>
        <dbReference type="ChEBI" id="CHEBI:16870"/>
        <dbReference type="ChEBI" id="CHEBI:72998"/>
    </reaction>
    <physiologicalReaction direction="left-to-right" evidence="16">
        <dbReference type="Rhea" id="RHEA:40436"/>
    </physiologicalReaction>
</comment>
<name>A0A8C6GPZ5_MUSSI</name>
<evidence type="ECO:0000256" key="1">
    <source>
        <dbReference type="ARBA" id="ARBA00004643"/>
    </source>
</evidence>
<comment type="similarity">
    <text evidence="2">Belongs to the NTE family.</text>
</comment>
<dbReference type="Ensembl" id="ENSMSIT00000012384.1">
    <property type="protein sequence ID" value="ENSMSIP00000009766.1"/>
    <property type="gene ID" value="ENSMSIG00000007864.1"/>
</dbReference>
<evidence type="ECO:0000256" key="16">
    <source>
        <dbReference type="ARBA" id="ARBA00048656"/>
    </source>
</evidence>
<dbReference type="FunFam" id="2.60.120.10:FF:000012">
    <property type="entry name" value="neuropathy target esterase isoform X2"/>
    <property type="match status" value="1"/>
</dbReference>
<evidence type="ECO:0000256" key="14">
    <source>
        <dbReference type="ARBA" id="ARBA00048133"/>
    </source>
</evidence>
<evidence type="ECO:0000256" key="13">
    <source>
        <dbReference type="ARBA" id="ARBA00047314"/>
    </source>
</evidence>
<dbReference type="CDD" id="cd07225">
    <property type="entry name" value="Pat_PNPLA6_PNPLA7"/>
    <property type="match status" value="1"/>
</dbReference>
<feature type="region of interest" description="Disordered" evidence="18">
    <location>
        <begin position="338"/>
        <end position="395"/>
    </location>
</feature>
<feature type="domain" description="PNPLA" evidence="21">
    <location>
        <begin position="961"/>
        <end position="1123"/>
    </location>
</feature>
<dbReference type="Proteomes" id="UP000694415">
    <property type="component" value="Unplaced"/>
</dbReference>
<evidence type="ECO:0000259" key="21">
    <source>
        <dbReference type="PROSITE" id="PS51635"/>
    </source>
</evidence>
<keyword evidence="6" id="KW-0677">Repeat</keyword>
<reference evidence="22" key="1">
    <citation type="submission" date="2025-08" db="UniProtKB">
        <authorList>
            <consortium name="Ensembl"/>
        </authorList>
    </citation>
    <scope>IDENTIFICATION</scope>
</reference>
<evidence type="ECO:0000256" key="11">
    <source>
        <dbReference type="ARBA" id="ARBA00023098"/>
    </source>
</evidence>
<dbReference type="EC" id="3.1.1.5" evidence="3"/>
<keyword evidence="12 19" id="KW-0472">Membrane</keyword>
<dbReference type="CDD" id="cd00038">
    <property type="entry name" value="CAP_ED"/>
    <property type="match status" value="3"/>
</dbReference>
<feature type="short sequence motif" description="GXGXXG" evidence="17">
    <location>
        <begin position="965"/>
        <end position="970"/>
    </location>
</feature>
<keyword evidence="9" id="KW-0442">Lipid degradation</keyword>
<feature type="domain" description="Cyclic nucleotide-binding" evidence="20">
    <location>
        <begin position="179"/>
        <end position="306"/>
    </location>
</feature>